<evidence type="ECO:0000256" key="1">
    <source>
        <dbReference type="ARBA" id="ARBA00004863"/>
    </source>
</evidence>
<dbReference type="PANTHER" id="PTHR37690">
    <property type="entry name" value="CHORISMATE DEHYDRATASE"/>
    <property type="match status" value="1"/>
</dbReference>
<gene>
    <name evidence="4 5" type="primary">mqnA</name>
    <name evidence="5" type="ORF">DESUT3_17620</name>
</gene>
<name>A0ABN6DX45_9BACT</name>
<keyword evidence="2 4" id="KW-0474">Menaquinone biosynthesis</keyword>
<evidence type="ECO:0000256" key="2">
    <source>
        <dbReference type="ARBA" id="ARBA00022428"/>
    </source>
</evidence>
<dbReference type="InterPro" id="IPR030868">
    <property type="entry name" value="MqnA"/>
</dbReference>
<dbReference type="Pfam" id="PF02621">
    <property type="entry name" value="VitK2_biosynth"/>
    <property type="match status" value="1"/>
</dbReference>
<reference evidence="5 6" key="2">
    <citation type="journal article" date="2021" name="Int. J. Syst. Evol. Microbiol.">
        <title>Isolation and Polyphasic Characterization of Desulfuromonas versatilis sp. Nov., an Electrogenic Bacteria Capable of Versatile Metabolism Isolated from a Graphene Oxide-Reducing Enrichment Culture.</title>
        <authorList>
            <person name="Xie L."/>
            <person name="Yoshida N."/>
            <person name="Ishii S."/>
            <person name="Meng L."/>
        </authorList>
    </citation>
    <scope>NUCLEOTIDE SEQUENCE [LARGE SCALE GENOMIC DNA]</scope>
    <source>
        <strain evidence="5 6">NIT-T3</strain>
    </source>
</reference>
<evidence type="ECO:0000256" key="4">
    <source>
        <dbReference type="HAMAP-Rule" id="MF_00995"/>
    </source>
</evidence>
<dbReference type="SUPFAM" id="SSF53850">
    <property type="entry name" value="Periplasmic binding protein-like II"/>
    <property type="match status" value="1"/>
</dbReference>
<comment type="pathway">
    <text evidence="1 4">Quinol/quinone metabolism; menaquinone biosynthesis.</text>
</comment>
<dbReference type="RefSeq" id="WP_221252147.1">
    <property type="nucleotide sequence ID" value="NZ_AP024355.1"/>
</dbReference>
<comment type="catalytic activity">
    <reaction evidence="4">
        <text>chorismate = 3-[(1-carboxyvinyl)-oxy]benzoate + H2O</text>
        <dbReference type="Rhea" id="RHEA:40051"/>
        <dbReference type="ChEBI" id="CHEBI:15377"/>
        <dbReference type="ChEBI" id="CHEBI:29748"/>
        <dbReference type="ChEBI" id="CHEBI:76981"/>
        <dbReference type="EC" id="4.2.1.151"/>
    </reaction>
</comment>
<dbReference type="PANTHER" id="PTHR37690:SF1">
    <property type="entry name" value="CHORISMATE DEHYDRATASE"/>
    <property type="match status" value="1"/>
</dbReference>
<proteinExistence type="inferred from homology"/>
<evidence type="ECO:0000313" key="6">
    <source>
        <dbReference type="Proteomes" id="UP001319827"/>
    </source>
</evidence>
<keyword evidence="3 4" id="KW-0456">Lyase</keyword>
<dbReference type="InterPro" id="IPR003773">
    <property type="entry name" value="Menaquinone_biosynth"/>
</dbReference>
<dbReference type="HAMAP" id="MF_00995">
    <property type="entry name" value="MqnA"/>
    <property type="match status" value="1"/>
</dbReference>
<protein>
    <recommendedName>
        <fullName evidence="4">Chorismate dehydratase</fullName>
        <ecNumber evidence="4">4.2.1.151</ecNumber>
    </recommendedName>
    <alternativeName>
        <fullName evidence="4">Menaquinone biosynthetic enzyme MqnA</fullName>
    </alternativeName>
</protein>
<evidence type="ECO:0000256" key="3">
    <source>
        <dbReference type="ARBA" id="ARBA00023239"/>
    </source>
</evidence>
<sequence length="273" mass="30266">MMLTLGQINYLNCEPFFHFLTDSGFAGNIVSGVPSQLNRLLAQGAIDVSPSSSFEYARNWQDYLLLPGLSISSVGPVQSVLLFSGRTLEELENAEIFLTGESATSVNLLKVLLREYLHFDKVVCRVPEQPVEEIIAGGGSALLIGDRALRASLASPPGTHIYDLGELWLRFTGLPFVFALWILRREAASAKRGEVVQLLRQLAASRERACASLEELAAAVPEVEWMGSQRLVDYWRCMSYDLGGAHLEGLRLFFGLCRKHGLLESEPEVKFFE</sequence>
<comment type="function">
    <text evidence="4">Catalyzes the dehydration of chorismate into 3-[(1-carboxyvinyl)oxy]benzoate, a step in the biosynthesis of menaquinone (MK, vitamin K2).</text>
</comment>
<dbReference type="Proteomes" id="UP001319827">
    <property type="component" value="Chromosome"/>
</dbReference>
<keyword evidence="6" id="KW-1185">Reference proteome</keyword>
<comment type="similarity">
    <text evidence="4">Belongs to the MqnA/MqnD family. MqnA subfamily.</text>
</comment>
<dbReference type="CDD" id="cd13634">
    <property type="entry name" value="PBP2_Sco4506"/>
    <property type="match status" value="1"/>
</dbReference>
<organism evidence="5 6">
    <name type="scientific">Desulfuromonas versatilis</name>
    <dbReference type="NCBI Taxonomy" id="2802975"/>
    <lineage>
        <taxon>Bacteria</taxon>
        <taxon>Pseudomonadati</taxon>
        <taxon>Thermodesulfobacteriota</taxon>
        <taxon>Desulfuromonadia</taxon>
        <taxon>Desulfuromonadales</taxon>
        <taxon>Desulfuromonadaceae</taxon>
        <taxon>Desulfuromonas</taxon>
    </lineage>
</organism>
<dbReference type="EMBL" id="AP024355">
    <property type="protein sequence ID" value="BCR04693.1"/>
    <property type="molecule type" value="Genomic_DNA"/>
</dbReference>
<evidence type="ECO:0000313" key="5">
    <source>
        <dbReference type="EMBL" id="BCR04693.1"/>
    </source>
</evidence>
<accession>A0ABN6DX45</accession>
<reference evidence="5 6" key="1">
    <citation type="journal article" date="2016" name="C (Basel)">
        <title>Selective Growth of and Electricity Production by Marine Exoelectrogenic Bacteria in Self-Aggregated Hydrogel of Microbially Reduced Graphene Oxide.</title>
        <authorList>
            <person name="Yoshida N."/>
            <person name="Goto Y."/>
            <person name="Miyata Y."/>
        </authorList>
    </citation>
    <scope>NUCLEOTIDE SEQUENCE [LARGE SCALE GENOMIC DNA]</scope>
    <source>
        <strain evidence="5 6">NIT-T3</strain>
    </source>
</reference>
<dbReference type="Gene3D" id="3.40.190.10">
    <property type="entry name" value="Periplasmic binding protein-like II"/>
    <property type="match status" value="2"/>
</dbReference>
<dbReference type="EC" id="4.2.1.151" evidence="4"/>